<dbReference type="Pfam" id="PF12728">
    <property type="entry name" value="HTH_17"/>
    <property type="match status" value="1"/>
</dbReference>
<proteinExistence type="predicted"/>
<dbReference type="Proteomes" id="UP000703315">
    <property type="component" value="Unassembled WGS sequence"/>
</dbReference>
<dbReference type="RefSeq" id="WP_303903839.1">
    <property type="nucleotide sequence ID" value="NZ_DYXC01000063.1"/>
</dbReference>
<dbReference type="GO" id="GO:0003677">
    <property type="term" value="F:DNA binding"/>
    <property type="evidence" value="ECO:0007669"/>
    <property type="project" value="InterPro"/>
</dbReference>
<evidence type="ECO:0000259" key="1">
    <source>
        <dbReference type="Pfam" id="PF12728"/>
    </source>
</evidence>
<gene>
    <name evidence="2" type="ORF">K8V32_05055</name>
</gene>
<name>A0A921FL19_9MICC</name>
<protein>
    <submittedName>
        <fullName evidence="2">Helix-turn-helix domain-containing protein</fullName>
    </submittedName>
</protein>
<dbReference type="InterPro" id="IPR010093">
    <property type="entry name" value="SinI_DNA-bd"/>
</dbReference>
<reference evidence="2" key="2">
    <citation type="submission" date="2021-09" db="EMBL/GenBank/DDBJ databases">
        <authorList>
            <person name="Gilroy R."/>
        </authorList>
    </citation>
    <scope>NUCLEOTIDE SEQUENCE</scope>
    <source>
        <strain evidence="2">ChiHjej13B12-14962</strain>
    </source>
</reference>
<dbReference type="InterPro" id="IPR009061">
    <property type="entry name" value="DNA-bd_dom_put_sf"/>
</dbReference>
<dbReference type="EMBL" id="DYXC01000063">
    <property type="protein sequence ID" value="HJF14160.1"/>
    <property type="molecule type" value="Genomic_DNA"/>
</dbReference>
<dbReference type="NCBIfam" id="TIGR01764">
    <property type="entry name" value="excise"/>
    <property type="match status" value="1"/>
</dbReference>
<dbReference type="InterPro" id="IPR041657">
    <property type="entry name" value="HTH_17"/>
</dbReference>
<reference evidence="2" key="1">
    <citation type="journal article" date="2021" name="PeerJ">
        <title>Extensive microbial diversity within the chicken gut microbiome revealed by metagenomics and culture.</title>
        <authorList>
            <person name="Gilroy R."/>
            <person name="Ravi A."/>
            <person name="Getino M."/>
            <person name="Pursley I."/>
            <person name="Horton D.L."/>
            <person name="Alikhan N.F."/>
            <person name="Baker D."/>
            <person name="Gharbi K."/>
            <person name="Hall N."/>
            <person name="Watson M."/>
            <person name="Adriaenssens E.M."/>
            <person name="Foster-Nyarko E."/>
            <person name="Jarju S."/>
            <person name="Secka A."/>
            <person name="Antonio M."/>
            <person name="Oren A."/>
            <person name="Chaudhuri R.R."/>
            <person name="La Ragione R."/>
            <person name="Hildebrand F."/>
            <person name="Pallen M.J."/>
        </authorList>
    </citation>
    <scope>NUCLEOTIDE SEQUENCE</scope>
    <source>
        <strain evidence="2">ChiHjej13B12-14962</strain>
    </source>
</reference>
<evidence type="ECO:0000313" key="3">
    <source>
        <dbReference type="Proteomes" id="UP000703315"/>
    </source>
</evidence>
<dbReference type="SUPFAM" id="SSF46955">
    <property type="entry name" value="Putative DNA-binding domain"/>
    <property type="match status" value="1"/>
</dbReference>
<sequence>MADAVIAHLSANEVSKEEVLRVKAFLEANKDTAFSVFLHRILMAQAEGIDVDVLADDVELTPNQAAKILKMSRPHLLSFMDRGDLPSHRVGTHRRIKMSDLKEFMDARDAGAELLANALHASHQQVNAPIELSEEELDELNDL</sequence>
<dbReference type="AlphaFoldDB" id="A0A921FL19"/>
<feature type="domain" description="Helix-turn-helix" evidence="1">
    <location>
        <begin position="60"/>
        <end position="108"/>
    </location>
</feature>
<organism evidence="2 3">
    <name type="scientific">Enteractinococcus helveticum</name>
    <dbReference type="NCBI Taxonomy" id="1837282"/>
    <lineage>
        <taxon>Bacteria</taxon>
        <taxon>Bacillati</taxon>
        <taxon>Actinomycetota</taxon>
        <taxon>Actinomycetes</taxon>
        <taxon>Micrococcales</taxon>
        <taxon>Micrococcaceae</taxon>
    </lineage>
</organism>
<accession>A0A921FL19</accession>
<evidence type="ECO:0000313" key="2">
    <source>
        <dbReference type="EMBL" id="HJF14160.1"/>
    </source>
</evidence>
<comment type="caution">
    <text evidence="2">The sequence shown here is derived from an EMBL/GenBank/DDBJ whole genome shotgun (WGS) entry which is preliminary data.</text>
</comment>